<feature type="transmembrane region" description="Helical" evidence="7">
    <location>
        <begin position="215"/>
        <end position="234"/>
    </location>
</feature>
<feature type="region of interest" description="Disordered" evidence="6">
    <location>
        <begin position="491"/>
        <end position="572"/>
    </location>
</feature>
<dbReference type="InterPro" id="IPR020846">
    <property type="entry name" value="MFS_dom"/>
</dbReference>
<comment type="caution">
    <text evidence="9">The sequence shown here is derived from an EMBL/GenBank/DDBJ whole genome shotgun (WGS) entry which is preliminary data.</text>
</comment>
<keyword evidence="2" id="KW-0813">Transport</keyword>
<evidence type="ECO:0000256" key="5">
    <source>
        <dbReference type="ARBA" id="ARBA00023136"/>
    </source>
</evidence>
<feature type="compositionally biased region" description="Basic and acidic residues" evidence="6">
    <location>
        <begin position="491"/>
        <end position="509"/>
    </location>
</feature>
<dbReference type="Pfam" id="PF07690">
    <property type="entry name" value="MFS_1"/>
    <property type="match status" value="1"/>
</dbReference>
<evidence type="ECO:0000256" key="6">
    <source>
        <dbReference type="SAM" id="MobiDB-lite"/>
    </source>
</evidence>
<sequence length="677" mass="73648">MSTPNDERTPLLQQPTNNNTDVQAPQQTSKPQLGPLEISASNRRAILAGIWLATFLTNSKPPIKQAATCTFTPLYGRLSNVLGRRGANQTALFFAGLGTLFCGFSKSLPTLIAARFLAGMGGGGIFTTAAVITSDMYSLRDRSLAQGMSSVFNGAGMGLGGPLGGYISDRFGWRWAFLLQIPLFVVSFLLTGYNLRYVTPGRSKSTKEVLKRIDYGGSLTLFLSMGSLLFFLSYKYNDDLPFTAPSVLISMIIAFATFILFVVFELVVAPEPVSICNFAVMYFFPMFFETVMLTSASEAGTHLLPNSVSMSFGSLFAGYVMSSTGRYKLLDSIFGIAPFFATTLMSRLDENSGFFAQWCSIIPLGFGNAVVLQTTLIALLVSVEHSAMAVATGFNQLWRGIGQVWGVAFASAIFQSLLDHELRQRITGPDSQAVIQRLRHSSKLVISLPPELQIHARAAYAIALRQVFKYAAVSTLIAFLIRLAIPERSLDDRPTSEDQIKKDQNRPEGDIESNGNGIMVAQDNITDIDEDDDDDEPERGRSLSRSSPPTPGTPRPILRSSTGTTTSSMNQHNQLYSSPISRSISTSISAFTDSGIGPGGSRSRQATQTSVDTPDHPSTRSRRTTTTSQTQGGPSSRHSSFSQRSGRRTLSRRLSFYESTDGGMDLEDDEISGSARR</sequence>
<feature type="transmembrane region" description="Helical" evidence="7">
    <location>
        <begin position="112"/>
        <end position="132"/>
    </location>
</feature>
<dbReference type="GO" id="GO:0005886">
    <property type="term" value="C:plasma membrane"/>
    <property type="evidence" value="ECO:0007669"/>
    <property type="project" value="TreeGrafter"/>
</dbReference>
<dbReference type="AlphaFoldDB" id="A0AAV5ADJ9"/>
<keyword evidence="4 7" id="KW-1133">Transmembrane helix</keyword>
<feature type="compositionally biased region" description="Low complexity" evidence="6">
    <location>
        <begin position="624"/>
        <end position="644"/>
    </location>
</feature>
<comment type="subcellular location">
    <subcellularLocation>
        <location evidence="1">Endomembrane system</location>
        <topology evidence="1">Multi-pass membrane protein</topology>
    </subcellularLocation>
</comment>
<keyword evidence="3 7" id="KW-0812">Transmembrane</keyword>
<feature type="compositionally biased region" description="Acidic residues" evidence="6">
    <location>
        <begin position="526"/>
        <end position="537"/>
    </location>
</feature>
<dbReference type="PANTHER" id="PTHR23501">
    <property type="entry name" value="MAJOR FACILITATOR SUPERFAMILY"/>
    <property type="match status" value="1"/>
</dbReference>
<gene>
    <name evidence="9" type="ORF">Clacol_006020</name>
</gene>
<evidence type="ECO:0000256" key="1">
    <source>
        <dbReference type="ARBA" id="ARBA00004127"/>
    </source>
</evidence>
<evidence type="ECO:0000313" key="9">
    <source>
        <dbReference type="EMBL" id="GJJ11782.1"/>
    </source>
</evidence>
<feature type="domain" description="Major facilitator superfamily (MFS) profile" evidence="8">
    <location>
        <begin position="1"/>
        <end position="490"/>
    </location>
</feature>
<dbReference type="EMBL" id="BPWL01000007">
    <property type="protein sequence ID" value="GJJ11782.1"/>
    <property type="molecule type" value="Genomic_DNA"/>
</dbReference>
<keyword evidence="5 7" id="KW-0472">Membrane</keyword>
<feature type="transmembrane region" description="Helical" evidence="7">
    <location>
        <begin position="329"/>
        <end position="348"/>
    </location>
</feature>
<feature type="transmembrane region" description="Helical" evidence="7">
    <location>
        <begin position="246"/>
        <end position="268"/>
    </location>
</feature>
<evidence type="ECO:0000256" key="4">
    <source>
        <dbReference type="ARBA" id="ARBA00022989"/>
    </source>
</evidence>
<dbReference type="GO" id="GO:0015174">
    <property type="term" value="F:basic amino acid transmembrane transporter activity"/>
    <property type="evidence" value="ECO:0007669"/>
    <property type="project" value="TreeGrafter"/>
</dbReference>
<evidence type="ECO:0000313" key="10">
    <source>
        <dbReference type="Proteomes" id="UP001050691"/>
    </source>
</evidence>
<feature type="transmembrane region" description="Helical" evidence="7">
    <location>
        <begin position="303"/>
        <end position="322"/>
    </location>
</feature>
<feature type="region of interest" description="Disordered" evidence="6">
    <location>
        <begin position="1"/>
        <end position="34"/>
    </location>
</feature>
<feature type="transmembrane region" description="Helical" evidence="7">
    <location>
        <begin position="173"/>
        <end position="195"/>
    </location>
</feature>
<evidence type="ECO:0000256" key="7">
    <source>
        <dbReference type="SAM" id="Phobius"/>
    </source>
</evidence>
<evidence type="ECO:0000256" key="3">
    <source>
        <dbReference type="ARBA" id="ARBA00022692"/>
    </source>
</evidence>
<evidence type="ECO:0000256" key="2">
    <source>
        <dbReference type="ARBA" id="ARBA00022448"/>
    </source>
</evidence>
<feature type="region of interest" description="Disordered" evidence="6">
    <location>
        <begin position="589"/>
        <end position="677"/>
    </location>
</feature>
<feature type="compositionally biased region" description="Polar residues" evidence="6">
    <location>
        <begin position="11"/>
        <end position="31"/>
    </location>
</feature>
<dbReference type="SUPFAM" id="SSF103473">
    <property type="entry name" value="MFS general substrate transporter"/>
    <property type="match status" value="1"/>
</dbReference>
<accession>A0AAV5ADJ9</accession>
<feature type="transmembrane region" description="Helical" evidence="7">
    <location>
        <begin position="354"/>
        <end position="381"/>
    </location>
</feature>
<protein>
    <recommendedName>
        <fullName evidence="8">Major facilitator superfamily (MFS) profile domain-containing protein</fullName>
    </recommendedName>
</protein>
<feature type="transmembrane region" description="Helical" evidence="7">
    <location>
        <begin position="275"/>
        <end position="297"/>
    </location>
</feature>
<dbReference type="InterPro" id="IPR011701">
    <property type="entry name" value="MFS"/>
</dbReference>
<organism evidence="9 10">
    <name type="scientific">Clathrus columnatus</name>
    <dbReference type="NCBI Taxonomy" id="1419009"/>
    <lineage>
        <taxon>Eukaryota</taxon>
        <taxon>Fungi</taxon>
        <taxon>Dikarya</taxon>
        <taxon>Basidiomycota</taxon>
        <taxon>Agaricomycotina</taxon>
        <taxon>Agaricomycetes</taxon>
        <taxon>Phallomycetidae</taxon>
        <taxon>Phallales</taxon>
        <taxon>Clathraceae</taxon>
        <taxon>Clathrus</taxon>
    </lineage>
</organism>
<dbReference type="PROSITE" id="PS50850">
    <property type="entry name" value="MFS"/>
    <property type="match status" value="1"/>
</dbReference>
<reference evidence="9" key="1">
    <citation type="submission" date="2021-10" db="EMBL/GenBank/DDBJ databases">
        <title>De novo Genome Assembly of Clathrus columnatus (Basidiomycota, Fungi) Using Illumina and Nanopore Sequence Data.</title>
        <authorList>
            <person name="Ogiso-Tanaka E."/>
            <person name="Itagaki H."/>
            <person name="Hosoya T."/>
            <person name="Hosaka K."/>
        </authorList>
    </citation>
    <scope>NUCLEOTIDE SEQUENCE</scope>
    <source>
        <strain evidence="9">MO-923</strain>
    </source>
</reference>
<evidence type="ECO:0000259" key="8">
    <source>
        <dbReference type="PROSITE" id="PS50850"/>
    </source>
</evidence>
<dbReference type="PANTHER" id="PTHR23501:SF191">
    <property type="entry name" value="VACUOLAR BASIC AMINO ACID TRANSPORTER 4"/>
    <property type="match status" value="1"/>
</dbReference>
<feature type="compositionally biased region" description="Polar residues" evidence="6">
    <location>
        <begin position="602"/>
        <end position="612"/>
    </location>
</feature>
<dbReference type="Gene3D" id="1.20.1250.20">
    <property type="entry name" value="MFS general substrate transporter like domains"/>
    <property type="match status" value="1"/>
</dbReference>
<feature type="compositionally biased region" description="Polar residues" evidence="6">
    <location>
        <begin position="560"/>
        <end position="572"/>
    </location>
</feature>
<dbReference type="Proteomes" id="UP001050691">
    <property type="component" value="Unassembled WGS sequence"/>
</dbReference>
<dbReference type="GO" id="GO:0000329">
    <property type="term" value="C:fungal-type vacuole membrane"/>
    <property type="evidence" value="ECO:0007669"/>
    <property type="project" value="TreeGrafter"/>
</dbReference>
<keyword evidence="10" id="KW-1185">Reference proteome</keyword>
<proteinExistence type="predicted"/>
<name>A0AAV5ADJ9_9AGAM</name>
<dbReference type="InterPro" id="IPR036259">
    <property type="entry name" value="MFS_trans_sf"/>
</dbReference>
<dbReference type="GO" id="GO:0012505">
    <property type="term" value="C:endomembrane system"/>
    <property type="evidence" value="ECO:0007669"/>
    <property type="project" value="UniProtKB-SubCell"/>
</dbReference>